<protein>
    <submittedName>
        <fullName evidence="1">Uncharacterized protein</fullName>
    </submittedName>
</protein>
<dbReference type="OrthoDB" id="8048783at2759"/>
<dbReference type="EMBL" id="AVOT02019909">
    <property type="protein sequence ID" value="MBW0507785.1"/>
    <property type="molecule type" value="Genomic_DNA"/>
</dbReference>
<proteinExistence type="predicted"/>
<evidence type="ECO:0000313" key="2">
    <source>
        <dbReference type="Proteomes" id="UP000765509"/>
    </source>
</evidence>
<comment type="caution">
    <text evidence="1">The sequence shown here is derived from an EMBL/GenBank/DDBJ whole genome shotgun (WGS) entry which is preliminary data.</text>
</comment>
<reference evidence="1" key="1">
    <citation type="submission" date="2021-03" db="EMBL/GenBank/DDBJ databases">
        <title>Draft genome sequence of rust myrtle Austropuccinia psidii MF-1, a brazilian biotype.</title>
        <authorList>
            <person name="Quecine M.C."/>
            <person name="Pachon D.M.R."/>
            <person name="Bonatelli M.L."/>
            <person name="Correr F.H."/>
            <person name="Franceschini L.M."/>
            <person name="Leite T.F."/>
            <person name="Margarido G.R.A."/>
            <person name="Almeida C.A."/>
            <person name="Ferrarezi J.A."/>
            <person name="Labate C.A."/>
        </authorList>
    </citation>
    <scope>NUCLEOTIDE SEQUENCE</scope>
    <source>
        <strain evidence="1">MF-1</strain>
    </source>
</reference>
<sequence>MLEDGKITKIHDVVFNEDRLPKPPEVHSLCNDLTSDSDNDVDTIFTKHHDNNCNVTEELTHHVEACDSERHSISSESSLTIQPKKPGWDYRLTPNQAPKHVTADINESNILTTKRRANSAITSSFKNPTTWKEEISHPDKLLWIEALKTEFKNLTSRGVVIETTSLERCRPVGNSV</sequence>
<evidence type="ECO:0000313" key="1">
    <source>
        <dbReference type="EMBL" id="MBW0507785.1"/>
    </source>
</evidence>
<dbReference type="AlphaFoldDB" id="A0A9Q3DVE8"/>
<accession>A0A9Q3DVE8</accession>
<dbReference type="Proteomes" id="UP000765509">
    <property type="component" value="Unassembled WGS sequence"/>
</dbReference>
<organism evidence="1 2">
    <name type="scientific">Austropuccinia psidii MF-1</name>
    <dbReference type="NCBI Taxonomy" id="1389203"/>
    <lineage>
        <taxon>Eukaryota</taxon>
        <taxon>Fungi</taxon>
        <taxon>Dikarya</taxon>
        <taxon>Basidiomycota</taxon>
        <taxon>Pucciniomycotina</taxon>
        <taxon>Pucciniomycetes</taxon>
        <taxon>Pucciniales</taxon>
        <taxon>Sphaerophragmiaceae</taxon>
        <taxon>Austropuccinia</taxon>
    </lineage>
</organism>
<gene>
    <name evidence="1" type="ORF">O181_047500</name>
</gene>
<name>A0A9Q3DVE8_9BASI</name>
<keyword evidence="2" id="KW-1185">Reference proteome</keyword>